<proteinExistence type="predicted"/>
<feature type="domain" description="DUF397" evidence="1">
    <location>
        <begin position="45"/>
        <end position="94"/>
    </location>
</feature>
<sequence length="108" mass="11915">MRQANSWCKSSYSSQTNCVEVACFRRSSKSSALSNCVEVAHTRTDWRKSSRSAAQSDCVEVALCSHLVLVRDSKNPDGPVLRFTPSAWTSFLRFASSNLPAKRAITSP</sequence>
<reference evidence="2" key="1">
    <citation type="journal article" date="2014" name="Int. J. Syst. Evol. Microbiol.">
        <title>Complete genome sequence of Corynebacterium casei LMG S-19264T (=DSM 44701T), isolated from a smear-ripened cheese.</title>
        <authorList>
            <consortium name="US DOE Joint Genome Institute (JGI-PGF)"/>
            <person name="Walter F."/>
            <person name="Albersmeier A."/>
            <person name="Kalinowski J."/>
            <person name="Ruckert C."/>
        </authorList>
    </citation>
    <scope>NUCLEOTIDE SEQUENCE</scope>
    <source>
        <strain evidence="2">CGMCC 4.5737</strain>
    </source>
</reference>
<dbReference type="EMBL" id="BMMK01000001">
    <property type="protein sequence ID" value="GGM36364.1"/>
    <property type="molecule type" value="Genomic_DNA"/>
</dbReference>
<accession>A0A8J3C8Z3</accession>
<evidence type="ECO:0000313" key="2">
    <source>
        <dbReference type="EMBL" id="GGM36364.1"/>
    </source>
</evidence>
<reference evidence="2" key="2">
    <citation type="submission" date="2020-09" db="EMBL/GenBank/DDBJ databases">
        <authorList>
            <person name="Sun Q."/>
            <person name="Zhou Y."/>
        </authorList>
    </citation>
    <scope>NUCLEOTIDE SEQUENCE</scope>
    <source>
        <strain evidence="2">CGMCC 4.5737</strain>
    </source>
</reference>
<keyword evidence="3" id="KW-1185">Reference proteome</keyword>
<organism evidence="2 3">
    <name type="scientific">Longimycelium tulufanense</name>
    <dbReference type="NCBI Taxonomy" id="907463"/>
    <lineage>
        <taxon>Bacteria</taxon>
        <taxon>Bacillati</taxon>
        <taxon>Actinomycetota</taxon>
        <taxon>Actinomycetes</taxon>
        <taxon>Pseudonocardiales</taxon>
        <taxon>Pseudonocardiaceae</taxon>
        <taxon>Longimycelium</taxon>
    </lineage>
</organism>
<dbReference type="RefSeq" id="WP_189053232.1">
    <property type="nucleotide sequence ID" value="NZ_BMMK01000001.1"/>
</dbReference>
<dbReference type="AlphaFoldDB" id="A0A8J3C8Z3"/>
<dbReference type="Proteomes" id="UP000637578">
    <property type="component" value="Unassembled WGS sequence"/>
</dbReference>
<comment type="caution">
    <text evidence="2">The sequence shown here is derived from an EMBL/GenBank/DDBJ whole genome shotgun (WGS) entry which is preliminary data.</text>
</comment>
<protein>
    <submittedName>
        <fullName evidence="2">Toxin</fullName>
    </submittedName>
</protein>
<dbReference type="Pfam" id="PF04149">
    <property type="entry name" value="DUF397"/>
    <property type="match status" value="1"/>
</dbReference>
<name>A0A8J3C8Z3_9PSEU</name>
<gene>
    <name evidence="2" type="ORF">GCM10012275_04510</name>
</gene>
<dbReference type="InterPro" id="IPR007278">
    <property type="entry name" value="DUF397"/>
</dbReference>
<evidence type="ECO:0000313" key="3">
    <source>
        <dbReference type="Proteomes" id="UP000637578"/>
    </source>
</evidence>
<evidence type="ECO:0000259" key="1">
    <source>
        <dbReference type="Pfam" id="PF04149"/>
    </source>
</evidence>